<feature type="compositionally biased region" description="Low complexity" evidence="1">
    <location>
        <begin position="55"/>
        <end position="69"/>
    </location>
</feature>
<feature type="compositionally biased region" description="Basic and acidic residues" evidence="1">
    <location>
        <begin position="169"/>
        <end position="178"/>
    </location>
</feature>
<reference evidence="2 3" key="1">
    <citation type="submission" date="2018-11" db="EMBL/GenBank/DDBJ databases">
        <title>Genome assembly of Steccherinum ochraceum LE-BIN_3174, the white-rot fungus of the Steccherinaceae family (The Residual Polyporoid clade, Polyporales, Basidiomycota).</title>
        <authorList>
            <person name="Fedorova T.V."/>
            <person name="Glazunova O.A."/>
            <person name="Landesman E.O."/>
            <person name="Moiseenko K.V."/>
            <person name="Psurtseva N.V."/>
            <person name="Savinova O.S."/>
            <person name="Shakhova N.V."/>
            <person name="Tyazhelova T.V."/>
            <person name="Vasina D.V."/>
        </authorList>
    </citation>
    <scope>NUCLEOTIDE SEQUENCE [LARGE SCALE GENOMIC DNA]</scope>
    <source>
        <strain evidence="2 3">LE-BIN_3174</strain>
    </source>
</reference>
<feature type="compositionally biased region" description="Pro residues" evidence="1">
    <location>
        <begin position="339"/>
        <end position="349"/>
    </location>
</feature>
<proteinExistence type="predicted"/>
<evidence type="ECO:0000313" key="3">
    <source>
        <dbReference type="Proteomes" id="UP000292702"/>
    </source>
</evidence>
<dbReference type="AlphaFoldDB" id="A0A4R0RB07"/>
<sequence length="421" mass="46235">MSSRPFCKVCRVAHDSGDAAPGSDCTERRTDVRSRLSTDDVADRIDVTEEGAVRSGSTSLTSSGTNSPSTRRHPTTANPFADRRKHDDFHEHFGDDEGINKDSSLAASGQAPEPCPPLAWKSEPLPCLNRSNPHPSLKWDSSSYSNSTSSPTPSFTADCLLAIERRCARERRREERSRRSLARLTSHDDDDDRSPARARRDAAIARSDRRDRDRRVTGTNSVEARRTTRRSPTPTPGPLERRQAARPSSQQVLTPPPSPPVPPTSATLNSASDATSTINESTSGSDVKDVTVADIVKDWFMTPSPRPSRSPRASSPHRQSSSPPHPPSPPCRQPSASLPSPPPLQPIPRPSDAELEAYAIPNRLNNVIGQAWKAQISLTGVFTAEEVEELKEKVKDVEGPLAELVKWFDKRNERYLAGRRS</sequence>
<feature type="compositionally biased region" description="Low complexity" evidence="1">
    <location>
        <begin position="310"/>
        <end position="322"/>
    </location>
</feature>
<feature type="compositionally biased region" description="Low complexity" evidence="1">
    <location>
        <begin position="141"/>
        <end position="154"/>
    </location>
</feature>
<feature type="compositionally biased region" description="Basic and acidic residues" evidence="1">
    <location>
        <begin position="193"/>
        <end position="216"/>
    </location>
</feature>
<feature type="compositionally biased region" description="Polar residues" evidence="1">
    <location>
        <begin position="266"/>
        <end position="285"/>
    </location>
</feature>
<feature type="compositionally biased region" description="Pro residues" evidence="1">
    <location>
        <begin position="323"/>
        <end position="332"/>
    </location>
</feature>
<keyword evidence="3" id="KW-1185">Reference proteome</keyword>
<dbReference type="Proteomes" id="UP000292702">
    <property type="component" value="Unassembled WGS sequence"/>
</dbReference>
<dbReference type="EMBL" id="RWJN01000272">
    <property type="protein sequence ID" value="TCD63833.1"/>
    <property type="molecule type" value="Genomic_DNA"/>
</dbReference>
<feature type="region of interest" description="Disordered" evidence="1">
    <location>
        <begin position="169"/>
        <end position="286"/>
    </location>
</feature>
<protein>
    <submittedName>
        <fullName evidence="2">Uncharacterized protein</fullName>
    </submittedName>
</protein>
<feature type="compositionally biased region" description="Basic and acidic residues" evidence="1">
    <location>
        <begin position="25"/>
        <end position="47"/>
    </location>
</feature>
<accession>A0A4R0RB07</accession>
<feature type="region of interest" description="Disordered" evidence="1">
    <location>
        <begin position="16"/>
        <end position="155"/>
    </location>
</feature>
<comment type="caution">
    <text evidence="2">The sequence shown here is derived from an EMBL/GenBank/DDBJ whole genome shotgun (WGS) entry which is preliminary data.</text>
</comment>
<organism evidence="2 3">
    <name type="scientific">Steccherinum ochraceum</name>
    <dbReference type="NCBI Taxonomy" id="92696"/>
    <lineage>
        <taxon>Eukaryota</taxon>
        <taxon>Fungi</taxon>
        <taxon>Dikarya</taxon>
        <taxon>Basidiomycota</taxon>
        <taxon>Agaricomycotina</taxon>
        <taxon>Agaricomycetes</taxon>
        <taxon>Polyporales</taxon>
        <taxon>Steccherinaceae</taxon>
        <taxon>Steccherinum</taxon>
    </lineage>
</organism>
<feature type="region of interest" description="Disordered" evidence="1">
    <location>
        <begin position="300"/>
        <end position="353"/>
    </location>
</feature>
<feature type="compositionally biased region" description="Basic and acidic residues" evidence="1">
    <location>
        <begin position="81"/>
        <end position="100"/>
    </location>
</feature>
<evidence type="ECO:0000256" key="1">
    <source>
        <dbReference type="SAM" id="MobiDB-lite"/>
    </source>
</evidence>
<gene>
    <name evidence="2" type="ORF">EIP91_004900</name>
</gene>
<name>A0A4R0RB07_9APHY</name>
<feature type="compositionally biased region" description="Pro residues" evidence="1">
    <location>
        <begin position="254"/>
        <end position="263"/>
    </location>
</feature>
<evidence type="ECO:0000313" key="2">
    <source>
        <dbReference type="EMBL" id="TCD63833.1"/>
    </source>
</evidence>